<evidence type="ECO:0000313" key="1">
    <source>
        <dbReference type="EMBL" id="SKC34210.1"/>
    </source>
</evidence>
<dbReference type="Pfam" id="PF21983">
    <property type="entry name" value="NikA-like"/>
    <property type="match status" value="1"/>
</dbReference>
<name>A0A1T5I521_9GAMM</name>
<dbReference type="GO" id="GO:0006355">
    <property type="term" value="P:regulation of DNA-templated transcription"/>
    <property type="evidence" value="ECO:0007669"/>
    <property type="project" value="InterPro"/>
</dbReference>
<dbReference type="InterPro" id="IPR053842">
    <property type="entry name" value="NikA-like"/>
</dbReference>
<dbReference type="AlphaFoldDB" id="A0A1T5I521"/>
<evidence type="ECO:0000313" key="2">
    <source>
        <dbReference type="Proteomes" id="UP000189966"/>
    </source>
</evidence>
<protein>
    <recommendedName>
        <fullName evidence="3">Mobilization protein</fullName>
    </recommendedName>
</protein>
<dbReference type="Proteomes" id="UP000189966">
    <property type="component" value="Unassembled WGS sequence"/>
</dbReference>
<proteinExistence type="predicted"/>
<dbReference type="InterPro" id="IPR013321">
    <property type="entry name" value="Arc_rbn_hlx_hlx"/>
</dbReference>
<gene>
    <name evidence="1" type="ORF">CZ809_03822</name>
</gene>
<reference evidence="1 2" key="1">
    <citation type="submission" date="2017-02" db="EMBL/GenBank/DDBJ databases">
        <authorList>
            <person name="Peterson S.W."/>
        </authorList>
    </citation>
    <scope>NUCLEOTIDE SEQUENCE [LARGE SCALE GENOMIC DNA]</scope>
    <source>
        <strain evidence="2">type strain: NCCB 100098</strain>
    </source>
</reference>
<dbReference type="Gene3D" id="1.10.1220.10">
    <property type="entry name" value="Met repressor-like"/>
    <property type="match status" value="1"/>
</dbReference>
<dbReference type="RefSeq" id="WP_080159107.1">
    <property type="nucleotide sequence ID" value="NZ_FUZI01000014.1"/>
</dbReference>
<organism evidence="1 2">
    <name type="scientific">Photobacterium piscicola</name>
    <dbReference type="NCBI Taxonomy" id="1378299"/>
    <lineage>
        <taxon>Bacteria</taxon>
        <taxon>Pseudomonadati</taxon>
        <taxon>Pseudomonadota</taxon>
        <taxon>Gammaproteobacteria</taxon>
        <taxon>Vibrionales</taxon>
        <taxon>Vibrionaceae</taxon>
        <taxon>Photobacterium</taxon>
    </lineage>
</organism>
<dbReference type="OrthoDB" id="8966807at2"/>
<accession>A0A1T5I521</accession>
<evidence type="ECO:0008006" key="3">
    <source>
        <dbReference type="Google" id="ProtNLM"/>
    </source>
</evidence>
<dbReference type="EMBL" id="FUZI01000014">
    <property type="protein sequence ID" value="SKC34210.1"/>
    <property type="molecule type" value="Genomic_DNA"/>
</dbReference>
<sequence>MKRTYIKARISKNEKIAIAKKADNAGISVSEYIRKSALNAKIHSKYDDDLFDELLRMNTDLKRLGNLFRLSLKESVSYTPSQLKLIEDNLFFISSEIKRRLLNDN</sequence>